<evidence type="ECO:0000256" key="5">
    <source>
        <dbReference type="SAM" id="Phobius"/>
    </source>
</evidence>
<feature type="transmembrane region" description="Helical" evidence="5">
    <location>
        <begin position="79"/>
        <end position="100"/>
    </location>
</feature>
<dbReference type="Gene3D" id="1.20.120.350">
    <property type="entry name" value="Voltage-gated potassium channels. Chain C"/>
    <property type="match status" value="1"/>
</dbReference>
<keyword evidence="7" id="KW-1185">Reference proteome</keyword>
<evidence type="ECO:0000256" key="2">
    <source>
        <dbReference type="ARBA" id="ARBA00022692"/>
    </source>
</evidence>
<dbReference type="EMBL" id="JBGCUO010000001">
    <property type="protein sequence ID" value="MEY1662092.1"/>
    <property type="molecule type" value="Genomic_DNA"/>
</dbReference>
<keyword evidence="2 5" id="KW-0812">Transmembrane</keyword>
<evidence type="ECO:0000256" key="4">
    <source>
        <dbReference type="ARBA" id="ARBA00023136"/>
    </source>
</evidence>
<evidence type="ECO:0000313" key="7">
    <source>
        <dbReference type="Proteomes" id="UP001562065"/>
    </source>
</evidence>
<dbReference type="RefSeq" id="WP_369455334.1">
    <property type="nucleotide sequence ID" value="NZ_JBGCUO010000001.1"/>
</dbReference>
<organism evidence="6 7">
    <name type="scientific">Isoalcanivorax beigongshangi</name>
    <dbReference type="NCBI Taxonomy" id="3238810"/>
    <lineage>
        <taxon>Bacteria</taxon>
        <taxon>Pseudomonadati</taxon>
        <taxon>Pseudomonadota</taxon>
        <taxon>Gammaproteobacteria</taxon>
        <taxon>Oceanospirillales</taxon>
        <taxon>Alcanivoracaceae</taxon>
        <taxon>Isoalcanivorax</taxon>
    </lineage>
</organism>
<name>A0ABV4AHR7_9GAMM</name>
<proteinExistence type="predicted"/>
<evidence type="ECO:0000256" key="3">
    <source>
        <dbReference type="ARBA" id="ARBA00022989"/>
    </source>
</evidence>
<comment type="subcellular location">
    <subcellularLocation>
        <location evidence="1">Membrane</location>
        <topology evidence="1">Multi-pass membrane protein</topology>
    </subcellularLocation>
</comment>
<feature type="transmembrane region" description="Helical" evidence="5">
    <location>
        <begin position="26"/>
        <end position="47"/>
    </location>
</feature>
<evidence type="ECO:0000313" key="6">
    <source>
        <dbReference type="EMBL" id="MEY1662092.1"/>
    </source>
</evidence>
<evidence type="ECO:0000256" key="1">
    <source>
        <dbReference type="ARBA" id="ARBA00004141"/>
    </source>
</evidence>
<comment type="caution">
    <text evidence="6">The sequence shown here is derived from an EMBL/GenBank/DDBJ whole genome shotgun (WGS) entry which is preliminary data.</text>
</comment>
<keyword evidence="3 5" id="KW-1133">Transmembrane helix</keyword>
<accession>A0ABV4AHR7</accession>
<reference evidence="6 7" key="1">
    <citation type="submission" date="2024-07" db="EMBL/GenBank/DDBJ databases">
        <authorList>
            <person name="Ren Q."/>
        </authorList>
    </citation>
    <scope>NUCLEOTIDE SEQUENCE [LARGE SCALE GENOMIC DNA]</scope>
    <source>
        <strain evidence="6 7">REN37</strain>
    </source>
</reference>
<keyword evidence="4 5" id="KW-0472">Membrane</keyword>
<sequence length="351" mass="39683">MTTTAPQPAIHLHPQRLRSLPLLDKLALVVDAGMVVLVIANLALILFDWAFSSAFIQTGFATYAPAFHDFYSRTIHDDFIFYDLIFVSIYLTEFFVRWAFAIGRRTYHRWFFYPFVHWYDLLGCIPVGSFRWLRVLRLVGLAIRLQRLGVIDLRDTRIGATLIKYYRIVVEEISDRVVINVLEGAQREIDQGSPLLHRIQEQVLQPRKNVLVEFIADRLTGAAEQTHRQYRDALGRYLSRLTDEGLARTRSGALLAAIPVAGPRTLQLLGDTVRELGVALVDQLVADLTVPAHRAQLDSLIADLLSHANVEGNTQMDTLLRELLIEILEQVKIQVAVQHWKVADAAGPAAS</sequence>
<dbReference type="InterPro" id="IPR027359">
    <property type="entry name" value="Volt_channel_dom_sf"/>
</dbReference>
<dbReference type="Proteomes" id="UP001562065">
    <property type="component" value="Unassembled WGS sequence"/>
</dbReference>
<protein>
    <submittedName>
        <fullName evidence="6">Ion transporter</fullName>
    </submittedName>
</protein>
<gene>
    <name evidence="6" type="ORF">AB5I84_08025</name>
</gene>